<dbReference type="PANTHER" id="PTHR34293:SF1">
    <property type="entry name" value="HTH-TYPE TRANSCRIPTIONAL REGULATOR TRMBL2"/>
    <property type="match status" value="1"/>
</dbReference>
<dbReference type="Gene3D" id="3.30.870.10">
    <property type="entry name" value="Endonuclease Chain A"/>
    <property type="match status" value="1"/>
</dbReference>
<sequence length="325" mass="35880">MSNIDREQLQLVEGPAGELFAEVAARGGVPTHDPLITGAPAATALLLKLGLLREEAGRYDVVDPQMAQGAIVTPLSQRATEAIGEASAWAQVFTELTQAYRRYPRTTDGPMTELHGDQLNVFLEQLVTGARDEVLTAQPQVGRSAASLKTATARDLAALERGVRLRTIYQHAARRARFTRQYVDRVTAEGAEVRTLDEFFNRLIVVDRRVALIPSAKERTTAVVIRDTNLVAYLVDIFERNWDRGKPFTQTTADIASAIASEQRAMATRMLIEGHPDSASAKRMGVSDRTYAAYLADLKRDYDAQTRFQLGYRMGLEAARRGTDS</sequence>
<gene>
    <name evidence="1" type="ORF">GCM10011584_14480</name>
</gene>
<organism evidence="1 2">
    <name type="scientific">Nocardioides phosphati</name>
    <dbReference type="NCBI Taxonomy" id="1867775"/>
    <lineage>
        <taxon>Bacteria</taxon>
        <taxon>Bacillati</taxon>
        <taxon>Actinomycetota</taxon>
        <taxon>Actinomycetes</taxon>
        <taxon>Propionibacteriales</taxon>
        <taxon>Nocardioidaceae</taxon>
        <taxon>Nocardioides</taxon>
    </lineage>
</organism>
<dbReference type="SUPFAM" id="SSF56024">
    <property type="entry name" value="Phospholipase D/nuclease"/>
    <property type="match status" value="1"/>
</dbReference>
<dbReference type="InterPro" id="IPR051797">
    <property type="entry name" value="TrmB-like"/>
</dbReference>
<reference evidence="2" key="1">
    <citation type="journal article" date="2019" name="Int. J. Syst. Evol. Microbiol.">
        <title>The Global Catalogue of Microorganisms (GCM) 10K type strain sequencing project: providing services to taxonomists for standard genome sequencing and annotation.</title>
        <authorList>
            <consortium name="The Broad Institute Genomics Platform"/>
            <consortium name="The Broad Institute Genome Sequencing Center for Infectious Disease"/>
            <person name="Wu L."/>
            <person name="Ma J."/>
        </authorList>
    </citation>
    <scope>NUCLEOTIDE SEQUENCE [LARGE SCALE GENOMIC DNA]</scope>
    <source>
        <strain evidence="2">CGMCC 4.7371</strain>
    </source>
</reference>
<proteinExistence type="predicted"/>
<evidence type="ECO:0000313" key="1">
    <source>
        <dbReference type="EMBL" id="GGO88164.1"/>
    </source>
</evidence>
<keyword evidence="2" id="KW-1185">Reference proteome</keyword>
<evidence type="ECO:0000313" key="2">
    <source>
        <dbReference type="Proteomes" id="UP000655410"/>
    </source>
</evidence>
<dbReference type="RefSeq" id="WP_188783354.1">
    <property type="nucleotide sequence ID" value="NZ_BMNI01000003.1"/>
</dbReference>
<accession>A0ABQ2NDN3</accession>
<name>A0ABQ2NDN3_9ACTN</name>
<protein>
    <submittedName>
        <fullName evidence="1">LuxR family transcriptional regulator</fullName>
    </submittedName>
</protein>
<comment type="caution">
    <text evidence="1">The sequence shown here is derived from an EMBL/GenBank/DDBJ whole genome shotgun (WGS) entry which is preliminary data.</text>
</comment>
<dbReference type="PANTHER" id="PTHR34293">
    <property type="entry name" value="HTH-TYPE TRANSCRIPTIONAL REGULATOR TRMBL2"/>
    <property type="match status" value="1"/>
</dbReference>
<dbReference type="EMBL" id="BMNI01000003">
    <property type="protein sequence ID" value="GGO88164.1"/>
    <property type="molecule type" value="Genomic_DNA"/>
</dbReference>
<dbReference type="Proteomes" id="UP000655410">
    <property type="component" value="Unassembled WGS sequence"/>
</dbReference>